<dbReference type="RefSeq" id="WP_006346872.1">
    <property type="nucleotide sequence ID" value="NZ_CP029159.1"/>
</dbReference>
<keyword evidence="8" id="KW-1185">Reference proteome</keyword>
<feature type="domain" description="ABC3 transporter permease C-terminal" evidence="6">
    <location>
        <begin position="669"/>
        <end position="780"/>
    </location>
</feature>
<reference evidence="7 8" key="1">
    <citation type="journal article" date="2012" name="J. Bacteriol.">
        <title>Draft genome of Streptomyces tsukubaensis NRRL 18488, the producer of the clinically important immunosuppressant tacrolimus (FK506).</title>
        <authorList>
            <person name="Barreiro C."/>
            <person name="Prieto C."/>
            <person name="Sola-Landa A."/>
            <person name="Solera E."/>
            <person name="Martinez-Castro M."/>
            <person name="Perez-Redondo R."/>
            <person name="Garcia-Estrada C."/>
            <person name="Aparicio J.F."/>
            <person name="Fernandez-Martinez L.T."/>
            <person name="Santos-Aberturas J."/>
            <person name="Salehi-Najafabadi Z."/>
            <person name="Rodriguez-Garcia A."/>
            <person name="Tauch A."/>
            <person name="Martin J.F."/>
        </authorList>
    </citation>
    <scope>NUCLEOTIDE SEQUENCE [LARGE SCALE GENOMIC DNA]</scope>
    <source>
        <strain evidence="8">DSM 42081 / NBRC 108919 / NRRL 18488 / 9993</strain>
    </source>
</reference>
<evidence type="ECO:0000256" key="2">
    <source>
        <dbReference type="ARBA" id="ARBA00022475"/>
    </source>
</evidence>
<dbReference type="Proteomes" id="UP000005940">
    <property type="component" value="Chromosome"/>
</dbReference>
<proteinExistence type="predicted"/>
<sequence length="787" mass="82533">MTVRTWARDLALGIRFGASGGREGWTRTLLTALGVGLGVAMLLLASSVPGMIEQRDDRADRRTPAEIKQIGSPEIPPSARTVLWDGVETLYRDRVVKGTLLRADGADPVRPPGVAAFPKPGEMVVSPALGELLRSSEGKLLGERYGGKVIGTIGDEGVLGSRELYFYLGSADLTQESGSTRIGSFDAAARTSPPLNPILVVLLVLVCVVLLVPVAVFVATAVRFGGERRDRRLAALRLVGADTRTVHRIAGGEALFGALLGLAFGIGLFFAVRPLAGYIGLYDLSAFPSDVTPAPLLGALIVVAVPVSAVAVTLLALRTVVIEPLGVVRHSATRQRRLWWRLLPPALGIALLLTGRLGSGDEDVAVFPIAAGAILVLIGLTALLPWLVDAVVGRLRGGSVPWQLAVRRLQLSSDAAARAVSGIMVAVAGAIALQMLFSAVEGDFVRETEQDLARAQLSVTADVTGAGSAERVVTDLRGTEGVRTVTGVTQAQLYSPARTPEEVAAGHGEIITLTVADCPTLGELAELPSCKDGDAFVVVGRDTETGALIRQSAALGKPYLTGAPRESTAGGKPVKAWSLPEGAPTVTARADAADNEHPGIFATPGAVDLRGFPAASAVAMVSVDKGVPDAREHVRNTVARIDPGAHVWQLTNVEEDEQFAKVRIALLIGSLATMALIAASMLVSQIEQLRERRKLLSVLVAFGTRRATIAWSVLWQTAVPVVIGTVLAIAGGLGLGLVMLELVGARVADWWGFLPIAGAGIAVIVVVTVLSLPPLYRMMRPDGLRTE</sequence>
<dbReference type="EMBL" id="CP029159">
    <property type="protein sequence ID" value="QKM67712.1"/>
    <property type="molecule type" value="Genomic_DNA"/>
</dbReference>
<dbReference type="InterPro" id="IPR003838">
    <property type="entry name" value="ABC3_permease_C"/>
</dbReference>
<evidence type="ECO:0000313" key="8">
    <source>
        <dbReference type="Proteomes" id="UP000005940"/>
    </source>
</evidence>
<keyword evidence="2" id="KW-1003">Cell membrane</keyword>
<evidence type="ECO:0000256" key="5">
    <source>
        <dbReference type="ARBA" id="ARBA00023136"/>
    </source>
</evidence>
<dbReference type="AlphaFoldDB" id="I2N5G0"/>
<dbReference type="PANTHER" id="PTHR30287">
    <property type="entry name" value="MEMBRANE COMPONENT OF PREDICTED ABC SUPERFAMILY METABOLITE UPTAKE TRANSPORTER"/>
    <property type="match status" value="1"/>
</dbReference>
<evidence type="ECO:0000256" key="4">
    <source>
        <dbReference type="ARBA" id="ARBA00022989"/>
    </source>
</evidence>
<dbReference type="GO" id="GO:0005886">
    <property type="term" value="C:plasma membrane"/>
    <property type="evidence" value="ECO:0007669"/>
    <property type="project" value="UniProtKB-SubCell"/>
</dbReference>
<gene>
    <name evidence="7" type="ORF">STSU_011580</name>
</gene>
<dbReference type="Pfam" id="PF02687">
    <property type="entry name" value="FtsX"/>
    <property type="match status" value="2"/>
</dbReference>
<keyword evidence="4" id="KW-1133">Transmembrane helix</keyword>
<feature type="domain" description="ABC3 transporter permease C-terminal" evidence="6">
    <location>
        <begin position="206"/>
        <end position="318"/>
    </location>
</feature>
<evidence type="ECO:0000259" key="6">
    <source>
        <dbReference type="Pfam" id="PF02687"/>
    </source>
</evidence>
<keyword evidence="3" id="KW-0812">Transmembrane</keyword>
<evidence type="ECO:0000256" key="1">
    <source>
        <dbReference type="ARBA" id="ARBA00004651"/>
    </source>
</evidence>
<evidence type="ECO:0000313" key="7">
    <source>
        <dbReference type="EMBL" id="QKM67712.1"/>
    </source>
</evidence>
<evidence type="ECO:0000256" key="3">
    <source>
        <dbReference type="ARBA" id="ARBA00022692"/>
    </source>
</evidence>
<protein>
    <submittedName>
        <fullName evidence="7">ABC transporter permease</fullName>
    </submittedName>
</protein>
<name>I2N5G0_STRT9</name>
<accession>I2N5G0</accession>
<organism evidence="7 8">
    <name type="scientific">Streptomyces tsukubensis (strain DSM 42081 / NBRC 108919 / NRRL 18488 / 9993)</name>
    <dbReference type="NCBI Taxonomy" id="1114943"/>
    <lineage>
        <taxon>Bacteria</taxon>
        <taxon>Bacillati</taxon>
        <taxon>Actinomycetota</taxon>
        <taxon>Actinomycetes</taxon>
        <taxon>Kitasatosporales</taxon>
        <taxon>Streptomycetaceae</taxon>
        <taxon>Streptomyces</taxon>
    </lineage>
</organism>
<dbReference type="InterPro" id="IPR038766">
    <property type="entry name" value="Membrane_comp_ABC_pdt"/>
</dbReference>
<dbReference type="PANTHER" id="PTHR30287:SF2">
    <property type="entry name" value="BLL1001 PROTEIN"/>
    <property type="match status" value="1"/>
</dbReference>
<keyword evidence="5" id="KW-0472">Membrane</keyword>
<comment type="subcellular location">
    <subcellularLocation>
        <location evidence="1">Cell membrane</location>
        <topology evidence="1">Multi-pass membrane protein</topology>
    </subcellularLocation>
</comment>